<evidence type="ECO:0000256" key="1">
    <source>
        <dbReference type="SAM" id="SignalP"/>
    </source>
</evidence>
<evidence type="ECO:0000313" key="2">
    <source>
        <dbReference type="EMBL" id="MBC3886294.1"/>
    </source>
</evidence>
<keyword evidence="1" id="KW-0732">Signal</keyword>
<keyword evidence="3" id="KW-1185">Reference proteome</keyword>
<comment type="caution">
    <text evidence="2">The sequence shown here is derived from an EMBL/GenBank/DDBJ whole genome shotgun (WGS) entry which is preliminary data.</text>
</comment>
<proteinExistence type="predicted"/>
<dbReference type="Proteomes" id="UP000613113">
    <property type="component" value="Unassembled WGS sequence"/>
</dbReference>
<dbReference type="EMBL" id="JACOGC010000006">
    <property type="protein sequence ID" value="MBC3886294.1"/>
    <property type="molecule type" value="Genomic_DNA"/>
</dbReference>
<sequence>MRTCISGLLFLLCIFSLNGCTVLAVADAAVSTTVKVGSAVVGTAVDVTAAGVRTVTSSPDK</sequence>
<evidence type="ECO:0000313" key="3">
    <source>
        <dbReference type="Proteomes" id="UP000613113"/>
    </source>
</evidence>
<protein>
    <recommendedName>
        <fullName evidence="4">Lipoprotein</fullName>
    </recommendedName>
</protein>
<feature type="signal peptide" evidence="1">
    <location>
        <begin position="1"/>
        <end position="19"/>
    </location>
</feature>
<evidence type="ECO:0008006" key="4">
    <source>
        <dbReference type="Google" id="ProtNLM"/>
    </source>
</evidence>
<reference evidence="2 3" key="1">
    <citation type="submission" date="2020-08" db="EMBL/GenBank/DDBJ databases">
        <title>Novel species isolated from subtropical streams in China.</title>
        <authorList>
            <person name="Lu H."/>
        </authorList>
    </citation>
    <scope>NUCLEOTIDE SEQUENCE [LARGE SCALE GENOMIC DNA]</scope>
    <source>
        <strain evidence="2 3">FT31W</strain>
    </source>
</reference>
<feature type="chain" id="PRO_5047209307" description="Lipoprotein" evidence="1">
    <location>
        <begin position="20"/>
        <end position="61"/>
    </location>
</feature>
<organism evidence="2 3">
    <name type="scientific">Undibacterium griseum</name>
    <dbReference type="NCBI Taxonomy" id="2762295"/>
    <lineage>
        <taxon>Bacteria</taxon>
        <taxon>Pseudomonadati</taxon>
        <taxon>Pseudomonadota</taxon>
        <taxon>Betaproteobacteria</taxon>
        <taxon>Burkholderiales</taxon>
        <taxon>Oxalobacteraceae</taxon>
        <taxon>Undibacterium</taxon>
    </lineage>
</organism>
<name>A0ABR6YQW9_9BURK</name>
<accession>A0ABR6YQW9</accession>
<gene>
    <name evidence="2" type="ORF">H8K27_14255</name>
</gene>